<dbReference type="InterPro" id="IPR044662">
    <property type="entry name" value="HS1/DABB1-like"/>
</dbReference>
<organism evidence="4 5">
    <name type="scientific">Sphagnum jensenii</name>
    <dbReference type="NCBI Taxonomy" id="128206"/>
    <lineage>
        <taxon>Eukaryota</taxon>
        <taxon>Viridiplantae</taxon>
        <taxon>Streptophyta</taxon>
        <taxon>Embryophyta</taxon>
        <taxon>Bryophyta</taxon>
        <taxon>Sphagnophytina</taxon>
        <taxon>Sphagnopsida</taxon>
        <taxon>Sphagnales</taxon>
        <taxon>Sphagnaceae</taxon>
        <taxon>Sphagnum</taxon>
    </lineage>
</organism>
<dbReference type="PANTHER" id="PTHR33178:SF5">
    <property type="entry name" value="EXPRESSED PROTEIN"/>
    <property type="match status" value="1"/>
</dbReference>
<keyword evidence="2" id="KW-0732">Signal</keyword>
<accession>A0ABP1C070</accession>
<proteinExistence type="predicted"/>
<name>A0ABP1C070_9BRYO</name>
<evidence type="ECO:0000256" key="1">
    <source>
        <dbReference type="ARBA" id="ARBA00011738"/>
    </source>
</evidence>
<feature type="signal peptide" evidence="2">
    <location>
        <begin position="1"/>
        <end position="16"/>
    </location>
</feature>
<evidence type="ECO:0000313" key="5">
    <source>
        <dbReference type="Proteomes" id="UP001497522"/>
    </source>
</evidence>
<evidence type="ECO:0000256" key="2">
    <source>
        <dbReference type="SAM" id="SignalP"/>
    </source>
</evidence>
<dbReference type="PROSITE" id="PS51502">
    <property type="entry name" value="S_R_A_B_BARREL"/>
    <property type="match status" value="2"/>
</dbReference>
<dbReference type="InterPro" id="IPR011008">
    <property type="entry name" value="Dimeric_a/b-barrel"/>
</dbReference>
<protein>
    <recommendedName>
        <fullName evidence="3">Stress-response A/B barrel domain-containing protein</fullName>
    </recommendedName>
</protein>
<evidence type="ECO:0000313" key="4">
    <source>
        <dbReference type="EMBL" id="CAK9882116.1"/>
    </source>
</evidence>
<sequence length="336" mass="37528">MTLFSLPFFCFCATTATTPLRHSSSSSSSSVAAAAAALAVPSSCCSHFLDFRSLNFSSISGISRRYENRIHRCHQQWDDDNTTPRRFTNVTVAADRSSINGAQSSARPTGTRKVVEHVVLFQMKEDFTDEQEKDMLDHLFTLQYRFRGILAISLGRVVGRTPEGVTHALYERFPSKETLEQYMQHPARLKVAEELIIPYYNGLIIADFEAEVEDAIETIFRRGDDFQQGIEHVVFIKVREGTSQAGVSRMLEAFNNLPDQLESSILVQLTAGANFSERSNGYTHAMVARLPSEEALDSFSKHPAYVRVFIENVLPISSGILSADFMVDPVTKSNPL</sequence>
<evidence type="ECO:0000259" key="3">
    <source>
        <dbReference type="PROSITE" id="PS51502"/>
    </source>
</evidence>
<dbReference type="SUPFAM" id="SSF54909">
    <property type="entry name" value="Dimeric alpha+beta barrel"/>
    <property type="match status" value="2"/>
</dbReference>
<keyword evidence="5" id="KW-1185">Reference proteome</keyword>
<dbReference type="PANTHER" id="PTHR33178">
    <property type="match status" value="1"/>
</dbReference>
<dbReference type="EMBL" id="OZ023709">
    <property type="protein sequence ID" value="CAK9882116.1"/>
    <property type="molecule type" value="Genomic_DNA"/>
</dbReference>
<feature type="chain" id="PRO_5047160728" description="Stress-response A/B barrel domain-containing protein" evidence="2">
    <location>
        <begin position="17"/>
        <end position="336"/>
    </location>
</feature>
<dbReference type="Gene3D" id="3.30.70.100">
    <property type="match status" value="2"/>
</dbReference>
<dbReference type="InterPro" id="IPR013097">
    <property type="entry name" value="Dabb"/>
</dbReference>
<dbReference type="Proteomes" id="UP001497522">
    <property type="component" value="Chromosome 8"/>
</dbReference>
<dbReference type="Pfam" id="PF07876">
    <property type="entry name" value="Dabb"/>
    <property type="match status" value="2"/>
</dbReference>
<feature type="domain" description="Stress-response A/B barrel" evidence="3">
    <location>
        <begin position="115"/>
        <end position="208"/>
    </location>
</feature>
<feature type="domain" description="Stress-response A/B barrel" evidence="3">
    <location>
        <begin position="230"/>
        <end position="325"/>
    </location>
</feature>
<gene>
    <name evidence="4" type="ORF">CSSPJE1EN2_LOCUS23472</name>
</gene>
<reference evidence="4" key="1">
    <citation type="submission" date="2024-03" db="EMBL/GenBank/DDBJ databases">
        <authorList>
            <consortium name="ELIXIR-Norway"/>
            <consortium name="Elixir Norway"/>
        </authorList>
    </citation>
    <scope>NUCLEOTIDE SEQUENCE</scope>
</reference>
<dbReference type="SMART" id="SM00886">
    <property type="entry name" value="Dabb"/>
    <property type="match status" value="2"/>
</dbReference>
<comment type="subunit">
    <text evidence="1">Homodimer.</text>
</comment>